<comment type="subcellular location">
    <subcellularLocation>
        <location evidence="1">Secreted</location>
    </subcellularLocation>
</comment>
<evidence type="ECO:0000256" key="2">
    <source>
        <dbReference type="ARBA" id="ARBA00010701"/>
    </source>
</evidence>
<dbReference type="Proteomes" id="UP001497497">
    <property type="component" value="Unassembled WGS sequence"/>
</dbReference>
<dbReference type="InterPro" id="IPR016272">
    <property type="entry name" value="Lipase_LIPH"/>
</dbReference>
<keyword evidence="6" id="KW-0479">Metal-binding</keyword>
<dbReference type="SUPFAM" id="SSF53474">
    <property type="entry name" value="alpha/beta-Hydrolases"/>
    <property type="match status" value="1"/>
</dbReference>
<feature type="signal peptide" evidence="8">
    <location>
        <begin position="1"/>
        <end position="18"/>
    </location>
</feature>
<keyword evidence="11" id="KW-1185">Reference proteome</keyword>
<evidence type="ECO:0000313" key="10">
    <source>
        <dbReference type="EMBL" id="CAL1538424.1"/>
    </source>
</evidence>
<evidence type="ECO:0000259" key="9">
    <source>
        <dbReference type="Pfam" id="PF00151"/>
    </source>
</evidence>
<feature type="binding site" evidence="6">
    <location>
        <position position="222"/>
    </location>
    <ligand>
        <name>Ca(2+)</name>
        <dbReference type="ChEBI" id="CHEBI:29108"/>
    </ligand>
</feature>
<keyword evidence="3" id="KW-0964">Secreted</keyword>
<gene>
    <name evidence="10" type="ORF">GSLYS_00012245001</name>
</gene>
<dbReference type="AlphaFoldDB" id="A0AAV2HXT7"/>
<evidence type="ECO:0000256" key="1">
    <source>
        <dbReference type="ARBA" id="ARBA00004613"/>
    </source>
</evidence>
<dbReference type="InterPro" id="IPR036392">
    <property type="entry name" value="PLAT/LH2_dom_sf"/>
</dbReference>
<dbReference type="GO" id="GO:0005615">
    <property type="term" value="C:extracellular space"/>
    <property type="evidence" value="ECO:0007669"/>
    <property type="project" value="TreeGrafter"/>
</dbReference>
<dbReference type="InterPro" id="IPR033906">
    <property type="entry name" value="Lipase_N"/>
</dbReference>
<evidence type="ECO:0000256" key="8">
    <source>
        <dbReference type="SAM" id="SignalP"/>
    </source>
</evidence>
<feature type="binding site" evidence="6">
    <location>
        <position position="220"/>
    </location>
    <ligand>
        <name>Ca(2+)</name>
        <dbReference type="ChEBI" id="CHEBI:29108"/>
    </ligand>
</feature>
<feature type="binding site" evidence="6">
    <location>
        <position position="225"/>
    </location>
    <ligand>
        <name>Ca(2+)</name>
        <dbReference type="ChEBI" id="CHEBI:29108"/>
    </ligand>
</feature>
<dbReference type="SUPFAM" id="SSF49723">
    <property type="entry name" value="Lipase/lipooxygenase domain (PLAT/LH2 domain)"/>
    <property type="match status" value="1"/>
</dbReference>
<dbReference type="InterPro" id="IPR002331">
    <property type="entry name" value="Lipase_panc"/>
</dbReference>
<dbReference type="CDD" id="cd00707">
    <property type="entry name" value="Pancreat_lipase_like"/>
    <property type="match status" value="1"/>
</dbReference>
<dbReference type="InterPro" id="IPR029058">
    <property type="entry name" value="AB_hydrolase_fold"/>
</dbReference>
<dbReference type="PRINTS" id="PR00821">
    <property type="entry name" value="TAGLIPASE"/>
</dbReference>
<comment type="caution">
    <text evidence="10">The sequence shown here is derived from an EMBL/GenBank/DDBJ whole genome shotgun (WGS) entry which is preliminary data.</text>
</comment>
<evidence type="ECO:0000256" key="5">
    <source>
        <dbReference type="PIRSR" id="PIRSR000865-1"/>
    </source>
</evidence>
<name>A0AAV2HXT7_LYMST</name>
<keyword evidence="4" id="KW-1015">Disulfide bond</keyword>
<dbReference type="Gene3D" id="3.40.50.1820">
    <property type="entry name" value="alpha/beta hydrolase"/>
    <property type="match status" value="1"/>
</dbReference>
<evidence type="ECO:0000256" key="3">
    <source>
        <dbReference type="ARBA" id="ARBA00022525"/>
    </source>
</evidence>
<dbReference type="Gene3D" id="2.60.60.20">
    <property type="entry name" value="PLAT/LH2 domain"/>
    <property type="match status" value="1"/>
</dbReference>
<feature type="active site" description="Nucleophile" evidence="5">
    <location>
        <position position="183"/>
    </location>
</feature>
<organism evidence="10 11">
    <name type="scientific">Lymnaea stagnalis</name>
    <name type="common">Great pond snail</name>
    <name type="synonym">Helix stagnalis</name>
    <dbReference type="NCBI Taxonomy" id="6523"/>
    <lineage>
        <taxon>Eukaryota</taxon>
        <taxon>Metazoa</taxon>
        <taxon>Spiralia</taxon>
        <taxon>Lophotrochozoa</taxon>
        <taxon>Mollusca</taxon>
        <taxon>Gastropoda</taxon>
        <taxon>Heterobranchia</taxon>
        <taxon>Euthyneura</taxon>
        <taxon>Panpulmonata</taxon>
        <taxon>Hygrophila</taxon>
        <taxon>Lymnaeoidea</taxon>
        <taxon>Lymnaeidae</taxon>
        <taxon>Lymnaea</taxon>
    </lineage>
</organism>
<evidence type="ECO:0000256" key="4">
    <source>
        <dbReference type="ARBA" id="ARBA00023157"/>
    </source>
</evidence>
<dbReference type="InterPro" id="IPR000734">
    <property type="entry name" value="TAG_lipase"/>
</dbReference>
<dbReference type="EMBL" id="CAXITT010000298">
    <property type="protein sequence ID" value="CAL1538424.1"/>
    <property type="molecule type" value="Genomic_DNA"/>
</dbReference>
<keyword evidence="8" id="KW-0732">Signal</keyword>
<comment type="similarity">
    <text evidence="2 7">Belongs to the AB hydrolase superfamily. Lipase family.</text>
</comment>
<reference evidence="10 11" key="1">
    <citation type="submission" date="2024-04" db="EMBL/GenBank/DDBJ databases">
        <authorList>
            <consortium name="Genoscope - CEA"/>
            <person name="William W."/>
        </authorList>
    </citation>
    <scope>NUCLEOTIDE SEQUENCE [LARGE SCALE GENOMIC DNA]</scope>
</reference>
<dbReference type="FunFam" id="3.40.50.1820:FF:000033">
    <property type="entry name" value="Pancreatic triacylglycerol lipase"/>
    <property type="match status" value="1"/>
</dbReference>
<evidence type="ECO:0000256" key="7">
    <source>
        <dbReference type="RuleBase" id="RU004262"/>
    </source>
</evidence>
<dbReference type="PIRSF" id="PIRSF000865">
    <property type="entry name" value="Lipoprotein_lipase_LIPH"/>
    <property type="match status" value="1"/>
</dbReference>
<evidence type="ECO:0000256" key="6">
    <source>
        <dbReference type="PIRSR" id="PIRSR000865-2"/>
    </source>
</evidence>
<feature type="domain" description="Lipase" evidence="9">
    <location>
        <begin position="30"/>
        <end position="362"/>
    </location>
</feature>
<feature type="active site" description="Charge relay system" evidence="5">
    <location>
        <position position="206"/>
    </location>
</feature>
<dbReference type="Pfam" id="PF00151">
    <property type="entry name" value="Lipase"/>
    <property type="match status" value="1"/>
</dbReference>
<feature type="chain" id="PRO_5043348642" description="Lipase domain-containing protein" evidence="8">
    <location>
        <begin position="19"/>
        <end position="493"/>
    </location>
</feature>
<dbReference type="PRINTS" id="PR00823">
    <property type="entry name" value="PANCLIPASE"/>
</dbReference>
<sequence>MSVPLLVLVLLCPTGGDMRSTHHADKRSVACFNDLGCFATEGPFGYSAERPLVLSPQTPERIGTVFQLYTRESGSTSQNLEAVHLDRILATWTHFKARPTKILSHGFMDNSNVTPFQRNLKDKLLEYGDFNVVIVDWSKGNSPPYTQATANTRVVGAQIALLVKELVKTKNVTAADFHLIGHSLGAHISGYAGERIPGLARISGIDPAGPYFENTDPVVRLDPSDALFVDIIHSNGKSLIQLGLGIKQACGHLDFFPNLGRDQPGCKRSAFTRIAQLGLMEGLNEAISCNHIRALHYYVESINSKCPFMGYPCNNENEFLNGKCNSCGPDGCPYMGFHADKSKLARGQRKIIYLTTADRQPFCQYHMEINLKLSSSPGQEERGQISAVLTGDSGTTTTIPLNTSPVVFRPGSVHQFSVATLSDIWNIRSVTLSFTHIPLFLNPFQWNILGLRHPKLYIDEFDIHRQEANAENRFCGSGISVETGHSITLSKPC</sequence>
<dbReference type="PANTHER" id="PTHR11610">
    <property type="entry name" value="LIPASE"/>
    <property type="match status" value="1"/>
</dbReference>
<evidence type="ECO:0000313" key="11">
    <source>
        <dbReference type="Proteomes" id="UP001497497"/>
    </source>
</evidence>
<proteinExistence type="inferred from homology"/>
<dbReference type="InterPro" id="IPR013818">
    <property type="entry name" value="Lipase"/>
</dbReference>
<dbReference type="GO" id="GO:0016042">
    <property type="term" value="P:lipid catabolic process"/>
    <property type="evidence" value="ECO:0007669"/>
    <property type="project" value="TreeGrafter"/>
</dbReference>
<keyword evidence="6" id="KW-0106">Calcium</keyword>
<accession>A0AAV2HXT7</accession>
<feature type="active site" description="Charge relay system" evidence="5">
    <location>
        <position position="291"/>
    </location>
</feature>
<dbReference type="GO" id="GO:0046872">
    <property type="term" value="F:metal ion binding"/>
    <property type="evidence" value="ECO:0007669"/>
    <property type="project" value="UniProtKB-KW"/>
</dbReference>
<dbReference type="GO" id="GO:0004806">
    <property type="term" value="F:triacylglycerol lipase activity"/>
    <property type="evidence" value="ECO:0007669"/>
    <property type="project" value="InterPro"/>
</dbReference>
<protein>
    <recommendedName>
        <fullName evidence="9">Lipase domain-containing protein</fullName>
    </recommendedName>
</protein>